<evidence type="ECO:0000256" key="1">
    <source>
        <dbReference type="PROSITE-ProRule" id="PRU00042"/>
    </source>
</evidence>
<dbReference type="PANTHER" id="PTHR46869:SF9">
    <property type="entry name" value="C2H2-TYPE DOMAIN-CONTAINING PROTEIN"/>
    <property type="match status" value="1"/>
</dbReference>
<reference evidence="5" key="1">
    <citation type="submission" date="2016-06" db="EMBL/GenBank/DDBJ databases">
        <title>Parallel loss of symbiosis genes in relatives of nitrogen-fixing non-legume Parasponia.</title>
        <authorList>
            <person name="Van Velzen R."/>
            <person name="Holmer R."/>
            <person name="Bu F."/>
            <person name="Rutten L."/>
            <person name="Van Zeijl A."/>
            <person name="Liu W."/>
            <person name="Santuari L."/>
            <person name="Cao Q."/>
            <person name="Sharma T."/>
            <person name="Shen D."/>
            <person name="Roswanjaya Y."/>
            <person name="Wardhani T."/>
            <person name="Kalhor M.S."/>
            <person name="Jansen J."/>
            <person name="Van den Hoogen J."/>
            <person name="Gungor B."/>
            <person name="Hartog M."/>
            <person name="Hontelez J."/>
            <person name="Verver J."/>
            <person name="Yang W.-C."/>
            <person name="Schijlen E."/>
            <person name="Repin R."/>
            <person name="Schilthuizen M."/>
            <person name="Schranz E."/>
            <person name="Heidstra R."/>
            <person name="Miyata K."/>
            <person name="Fedorova E."/>
            <person name="Kohlen W."/>
            <person name="Bisseling T."/>
            <person name="Smit S."/>
            <person name="Geurts R."/>
        </authorList>
    </citation>
    <scope>NUCLEOTIDE SEQUENCE [LARGE SCALE GENOMIC DNA]</scope>
    <source>
        <strain evidence="5">cv. WU1-14</strain>
    </source>
</reference>
<feature type="domain" description="C2H2-type" evidence="3">
    <location>
        <begin position="380"/>
        <end position="407"/>
    </location>
</feature>
<dbReference type="PANTHER" id="PTHR46869">
    <property type="entry name" value="C2H2-LIKE ZINC FINGER PROTEIN"/>
    <property type="match status" value="1"/>
</dbReference>
<keyword evidence="5" id="KW-1185">Reference proteome</keyword>
<proteinExistence type="predicted"/>
<dbReference type="PROSITE" id="PS50157">
    <property type="entry name" value="ZINC_FINGER_C2H2_2"/>
    <property type="match status" value="5"/>
</dbReference>
<dbReference type="InterPro" id="IPR013087">
    <property type="entry name" value="Znf_C2H2_type"/>
</dbReference>
<feature type="domain" description="C2H2-type" evidence="3">
    <location>
        <begin position="82"/>
        <end position="109"/>
    </location>
</feature>
<comment type="caution">
    <text evidence="4">The sequence shown here is derived from an EMBL/GenBank/DDBJ whole genome shotgun (WGS) entry which is preliminary data.</text>
</comment>
<dbReference type="Gene3D" id="3.30.160.60">
    <property type="entry name" value="Classic Zinc Finger"/>
    <property type="match status" value="2"/>
</dbReference>
<evidence type="ECO:0000259" key="3">
    <source>
        <dbReference type="PROSITE" id="PS50157"/>
    </source>
</evidence>
<evidence type="ECO:0000313" key="4">
    <source>
        <dbReference type="EMBL" id="PON40779.1"/>
    </source>
</evidence>
<accession>A0A2P5AW76</accession>
<dbReference type="GO" id="GO:0008270">
    <property type="term" value="F:zinc ion binding"/>
    <property type="evidence" value="ECO:0007669"/>
    <property type="project" value="UniProtKB-KW"/>
</dbReference>
<feature type="domain" description="C2H2-type" evidence="3">
    <location>
        <begin position="112"/>
        <end position="139"/>
    </location>
</feature>
<keyword evidence="1" id="KW-0863">Zinc-finger</keyword>
<dbReference type="AlphaFoldDB" id="A0A2P5AW76"/>
<feature type="domain" description="C2H2-type" evidence="3">
    <location>
        <begin position="461"/>
        <end position="488"/>
    </location>
</feature>
<dbReference type="OrthoDB" id="6077919at2759"/>
<name>A0A2P5AW76_PARAD</name>
<dbReference type="InterPro" id="IPR036236">
    <property type="entry name" value="Znf_C2H2_sf"/>
</dbReference>
<dbReference type="Pfam" id="PF13912">
    <property type="entry name" value="zf-C2H2_6"/>
    <property type="match status" value="5"/>
</dbReference>
<evidence type="ECO:0000313" key="5">
    <source>
        <dbReference type="Proteomes" id="UP000237105"/>
    </source>
</evidence>
<gene>
    <name evidence="4" type="ORF">PanWU01x14_294700</name>
</gene>
<keyword evidence="1" id="KW-0479">Metal-binding</keyword>
<feature type="region of interest" description="Disordered" evidence="2">
    <location>
        <begin position="37"/>
        <end position="56"/>
    </location>
</feature>
<evidence type="ECO:0000256" key="2">
    <source>
        <dbReference type="SAM" id="MobiDB-lite"/>
    </source>
</evidence>
<protein>
    <submittedName>
        <fullName evidence="4">TFIIH C1-like domain containing protein</fullName>
    </submittedName>
</protein>
<feature type="compositionally biased region" description="Low complexity" evidence="2">
    <location>
        <begin position="226"/>
        <end position="236"/>
    </location>
</feature>
<organism evidence="4 5">
    <name type="scientific">Parasponia andersonii</name>
    <name type="common">Sponia andersonii</name>
    <dbReference type="NCBI Taxonomy" id="3476"/>
    <lineage>
        <taxon>Eukaryota</taxon>
        <taxon>Viridiplantae</taxon>
        <taxon>Streptophyta</taxon>
        <taxon>Embryophyta</taxon>
        <taxon>Tracheophyta</taxon>
        <taxon>Spermatophyta</taxon>
        <taxon>Magnoliopsida</taxon>
        <taxon>eudicotyledons</taxon>
        <taxon>Gunneridae</taxon>
        <taxon>Pentapetalae</taxon>
        <taxon>rosids</taxon>
        <taxon>fabids</taxon>
        <taxon>Rosales</taxon>
        <taxon>Cannabaceae</taxon>
        <taxon>Parasponia</taxon>
    </lineage>
</organism>
<dbReference type="SMART" id="SM00355">
    <property type="entry name" value="ZnF_C2H2"/>
    <property type="match status" value="5"/>
</dbReference>
<dbReference type="STRING" id="3476.A0A2P5AW76"/>
<feature type="domain" description="C2H2-type" evidence="3">
    <location>
        <begin position="9"/>
        <end position="36"/>
    </location>
</feature>
<dbReference type="Proteomes" id="UP000237105">
    <property type="component" value="Unassembled WGS sequence"/>
</dbReference>
<dbReference type="EMBL" id="JXTB01000432">
    <property type="protein sequence ID" value="PON40779.1"/>
    <property type="molecule type" value="Genomic_DNA"/>
</dbReference>
<dbReference type="PROSITE" id="PS00028">
    <property type="entry name" value="ZINC_FINGER_C2H2_1"/>
    <property type="match status" value="5"/>
</dbReference>
<keyword evidence="1" id="KW-0862">Zinc</keyword>
<dbReference type="SUPFAM" id="SSF57667">
    <property type="entry name" value="beta-beta-alpha zinc fingers"/>
    <property type="match status" value="3"/>
</dbReference>
<feature type="region of interest" description="Disordered" evidence="2">
    <location>
        <begin position="226"/>
        <end position="250"/>
    </location>
</feature>
<sequence length="546" mass="61252">MEQDQEQRHVCRFCNKSFLNGKVLGGHMRCHVAKNSTKSERNLNQSNPDIEGGERVGYGLRVNPKKSCKFSGSTQEASGQEILCRVCGKGFDSLRALFGHMRHHSGKRRKLVLCKECGKEFASLRALTGHMKTHSERFRVSIESSDVPSEKLFGDNHYSGGGTSGLVRKKRSRRLRYSNKITPNSSFSTLSESSYGVECDHEVEEVAICLLMLSRGVRNWDGFSSFTESSDNNSSEVKSPNRSKRILDNDGDGCLRMKKSRLEKSELCVLDSNNSFFGDKKVSEFSENDFGSENDEEKSAKLDDRSAVALADTETEKVSDDKMKINSIETESDDYQRVEVGEDLAAGFRSLKVSLSEKTRFDYSNSGSQILYTYHKKSGYKCRTCNKIFNSHQALGGHQTVHRTPKKCSTFLNDDPQIVDHSDDFPGTEANIKSSKTEYGEISVEQEMDRGTMTSNEIKEHKCPICFKIFASGQALGGHKRAHLVKDSEIAPEQQITLLKHSVCNVCDVLDVPMTLGNEANTEVDLKSWWIKNDHKHEFLVGLIPN</sequence>